<comment type="caution">
    <text evidence="2">The sequence shown here is derived from an EMBL/GenBank/DDBJ whole genome shotgun (WGS) entry which is preliminary data.</text>
</comment>
<reference evidence="2" key="1">
    <citation type="submission" date="2020-04" db="EMBL/GenBank/DDBJ databases">
        <authorList>
            <person name="Zhang T."/>
        </authorList>
    </citation>
    <scope>NUCLEOTIDE SEQUENCE</scope>
    <source>
        <strain evidence="2">HKST-UBA02</strain>
    </source>
</reference>
<evidence type="ECO:0000256" key="1">
    <source>
        <dbReference type="SAM" id="Phobius"/>
    </source>
</evidence>
<organism evidence="2 3">
    <name type="scientific">Eiseniibacteriota bacterium</name>
    <dbReference type="NCBI Taxonomy" id="2212470"/>
    <lineage>
        <taxon>Bacteria</taxon>
        <taxon>Candidatus Eiseniibacteriota</taxon>
    </lineage>
</organism>
<keyword evidence="1" id="KW-1133">Transmembrane helix</keyword>
<evidence type="ECO:0000313" key="2">
    <source>
        <dbReference type="EMBL" id="MCA9754193.1"/>
    </source>
</evidence>
<accession>A0A956SDD2</accession>
<reference evidence="2" key="2">
    <citation type="journal article" date="2021" name="Microbiome">
        <title>Successional dynamics and alternative stable states in a saline activated sludge microbial community over 9 years.</title>
        <authorList>
            <person name="Wang Y."/>
            <person name="Ye J."/>
            <person name="Ju F."/>
            <person name="Liu L."/>
            <person name="Boyd J.A."/>
            <person name="Deng Y."/>
            <person name="Parks D.H."/>
            <person name="Jiang X."/>
            <person name="Yin X."/>
            <person name="Woodcroft B.J."/>
            <person name="Tyson G.W."/>
            <person name="Hugenholtz P."/>
            <person name="Polz M.F."/>
            <person name="Zhang T."/>
        </authorList>
    </citation>
    <scope>NUCLEOTIDE SEQUENCE</scope>
    <source>
        <strain evidence="2">HKST-UBA02</strain>
    </source>
</reference>
<gene>
    <name evidence="2" type="ORF">KDA27_00205</name>
</gene>
<dbReference type="EMBL" id="JAGQHS010000001">
    <property type="protein sequence ID" value="MCA9754193.1"/>
    <property type="molecule type" value="Genomic_DNA"/>
</dbReference>
<name>A0A956SDD2_UNCEI</name>
<protein>
    <submittedName>
        <fullName evidence="2">CcmD family protein</fullName>
    </submittedName>
</protein>
<dbReference type="InterPro" id="IPR030888">
    <property type="entry name" value="Put_ccm"/>
</dbReference>
<evidence type="ECO:0000313" key="3">
    <source>
        <dbReference type="Proteomes" id="UP000739538"/>
    </source>
</evidence>
<keyword evidence="1" id="KW-0472">Membrane</keyword>
<dbReference type="NCBIfam" id="TIGR04391">
    <property type="entry name" value="CcmD_alt_fam"/>
    <property type="match status" value="1"/>
</dbReference>
<dbReference type="Proteomes" id="UP000739538">
    <property type="component" value="Unassembled WGS sequence"/>
</dbReference>
<keyword evidence="1" id="KW-0812">Transmembrane</keyword>
<feature type="transmembrane region" description="Helical" evidence="1">
    <location>
        <begin position="6"/>
        <end position="23"/>
    </location>
</feature>
<dbReference type="AlphaFoldDB" id="A0A956SDD2"/>
<proteinExistence type="predicted"/>
<sequence>MSPLQYLGLAYAFIWVGLGLYLFGLGRRIDRVRGEIEELKARVTDGGRG</sequence>